<dbReference type="NCBIfam" id="NF011307">
    <property type="entry name" value="PRK14716.1-5"/>
    <property type="match status" value="1"/>
</dbReference>
<protein>
    <submittedName>
        <fullName evidence="2">Glycosyl transferase family protein</fullName>
    </submittedName>
</protein>
<dbReference type="GO" id="GO:0016740">
    <property type="term" value="F:transferase activity"/>
    <property type="evidence" value="ECO:0007669"/>
    <property type="project" value="UniProtKB-KW"/>
</dbReference>
<dbReference type="InterPro" id="IPR029044">
    <property type="entry name" value="Nucleotide-diphossugar_trans"/>
</dbReference>
<comment type="caution">
    <text evidence="2">The sequence shown here is derived from an EMBL/GenBank/DDBJ whole genome shotgun (WGS) entry which is preliminary data.</text>
</comment>
<proteinExistence type="predicted"/>
<dbReference type="SUPFAM" id="SSF53448">
    <property type="entry name" value="Nucleotide-diphospho-sugar transferases"/>
    <property type="match status" value="1"/>
</dbReference>
<dbReference type="Pfam" id="PF13641">
    <property type="entry name" value="Glyco_tranf_2_3"/>
    <property type="match status" value="1"/>
</dbReference>
<keyword evidence="1" id="KW-1133">Transmembrane helix</keyword>
<keyword evidence="1" id="KW-0812">Transmembrane</keyword>
<dbReference type="RefSeq" id="WP_191323446.1">
    <property type="nucleotide sequence ID" value="NZ_BMZP01000004.1"/>
</dbReference>
<feature type="transmembrane region" description="Helical" evidence="1">
    <location>
        <begin position="356"/>
        <end position="375"/>
    </location>
</feature>
<name>A0ABV7V5C1_9SPHN</name>
<accession>A0ABV7V5C1</accession>
<evidence type="ECO:0000313" key="3">
    <source>
        <dbReference type="Proteomes" id="UP001595683"/>
    </source>
</evidence>
<gene>
    <name evidence="2" type="ORF">ACFOOT_14350</name>
</gene>
<dbReference type="Proteomes" id="UP001595683">
    <property type="component" value="Unassembled WGS sequence"/>
</dbReference>
<organism evidence="2 3">
    <name type="scientific">Novosphingobium pokkalii</name>
    <dbReference type="NCBI Taxonomy" id="1770194"/>
    <lineage>
        <taxon>Bacteria</taxon>
        <taxon>Pseudomonadati</taxon>
        <taxon>Pseudomonadota</taxon>
        <taxon>Alphaproteobacteria</taxon>
        <taxon>Sphingomonadales</taxon>
        <taxon>Sphingomonadaceae</taxon>
        <taxon>Novosphingobium</taxon>
    </lineage>
</organism>
<evidence type="ECO:0000313" key="2">
    <source>
        <dbReference type="EMBL" id="MFC3672600.1"/>
    </source>
</evidence>
<feature type="transmembrane region" description="Helical" evidence="1">
    <location>
        <begin position="395"/>
        <end position="415"/>
    </location>
</feature>
<keyword evidence="2" id="KW-0808">Transferase</keyword>
<keyword evidence="1" id="KW-0472">Membrane</keyword>
<sequence length="479" mass="52156">MISLSTVWLWLDMLQRELLLFAAVWVAIGACNEWAMDGLWAWLRLSGRVRTVRLPRGLAASADWQARAGDGLGGGTLRGVAAVFVPAWAEAEVVGAMVRHCLSAWPHADLRLYVGCYRNDPATLAAVLGCAHDPRLRIVVHDRAGPTTKADCLNRLYAALQADEARSGVRVRSVIVHDAADMVHPRALGLLDAALDHADFVALPVRPEMQRGSRWVAGHYGDEFAEEQAKAMVVRGWLGAGLPLAGAGCAIARPALSAMAARRPSEGPFAADSLTENYEFGLAMAELGISARFLRVRDESGHLIATRKYFPGELEAVLRQKTRWMHGIALQGWDRMGWRASLPDLWMRLRDRRGPMLAMVLAVVYALLVLTPLLALARRHGLVPDHPMSPALAALLWLDGVALAWRIALCGVFTAREYGLAEGLRAIARVPLRHAIAIVAARRAVTAYLATLHSGTVTWDHTRHRALPAHPACCPAALA</sequence>
<reference evidence="3" key="1">
    <citation type="journal article" date="2019" name="Int. J. Syst. Evol. Microbiol.">
        <title>The Global Catalogue of Microorganisms (GCM) 10K type strain sequencing project: providing services to taxonomists for standard genome sequencing and annotation.</title>
        <authorList>
            <consortium name="The Broad Institute Genomics Platform"/>
            <consortium name="The Broad Institute Genome Sequencing Center for Infectious Disease"/>
            <person name="Wu L."/>
            <person name="Ma J."/>
        </authorList>
    </citation>
    <scope>NUCLEOTIDE SEQUENCE [LARGE SCALE GENOMIC DNA]</scope>
    <source>
        <strain evidence="3">KCTC 42224</strain>
    </source>
</reference>
<keyword evidence="3" id="KW-1185">Reference proteome</keyword>
<dbReference type="EMBL" id="JBHRYE010000022">
    <property type="protein sequence ID" value="MFC3672600.1"/>
    <property type="molecule type" value="Genomic_DNA"/>
</dbReference>
<feature type="transmembrane region" description="Helical" evidence="1">
    <location>
        <begin position="20"/>
        <end position="43"/>
    </location>
</feature>
<evidence type="ECO:0000256" key="1">
    <source>
        <dbReference type="SAM" id="Phobius"/>
    </source>
</evidence>